<name>A0A6I6ERJ2_9CLOT</name>
<keyword evidence="4" id="KW-0862">Zinc</keyword>
<comment type="cofactor">
    <cofactor evidence="1">
        <name>Zn(2+)</name>
        <dbReference type="ChEBI" id="CHEBI:29105"/>
    </cofactor>
</comment>
<evidence type="ECO:0000256" key="2">
    <source>
        <dbReference type="ARBA" id="ARBA00022679"/>
    </source>
</evidence>
<dbReference type="AlphaFoldDB" id="A0A6I6ERJ2"/>
<gene>
    <name evidence="5" type="ORF">GOM49_06540</name>
</gene>
<organism evidence="5 6">
    <name type="scientific">Clostridium bovifaecis</name>
    <dbReference type="NCBI Taxonomy" id="2184719"/>
    <lineage>
        <taxon>Bacteria</taxon>
        <taxon>Bacillati</taxon>
        <taxon>Bacillota</taxon>
        <taxon>Clostridia</taxon>
        <taxon>Eubacteriales</taxon>
        <taxon>Clostridiaceae</taxon>
        <taxon>Clostridium</taxon>
    </lineage>
</organism>
<keyword evidence="2" id="KW-0808">Transferase</keyword>
<dbReference type="Gene3D" id="3.20.20.70">
    <property type="entry name" value="Aldolase class I"/>
    <property type="match status" value="1"/>
</dbReference>
<protein>
    <submittedName>
        <fullName evidence="5">3-keto-5-aminohexanoate cleavage protein</fullName>
    </submittedName>
</protein>
<accession>A0A6I6ERJ2</accession>
<keyword evidence="6" id="KW-1185">Reference proteome</keyword>
<dbReference type="GO" id="GO:0046872">
    <property type="term" value="F:metal ion binding"/>
    <property type="evidence" value="ECO:0007669"/>
    <property type="project" value="UniProtKB-KW"/>
</dbReference>
<keyword evidence="3" id="KW-0479">Metal-binding</keyword>
<reference evidence="5 6" key="1">
    <citation type="submission" date="2019-12" db="EMBL/GenBank/DDBJ databases">
        <title>Genome sequenceing of Clostridium bovifaecis.</title>
        <authorList>
            <person name="Yao Y."/>
        </authorList>
    </citation>
    <scope>NUCLEOTIDE SEQUENCE [LARGE SCALE GENOMIC DNA]</scope>
    <source>
        <strain evidence="5 6">BXX</strain>
    </source>
</reference>
<evidence type="ECO:0000256" key="1">
    <source>
        <dbReference type="ARBA" id="ARBA00001947"/>
    </source>
</evidence>
<dbReference type="PANTHER" id="PTHR37418">
    <property type="entry name" value="3-KETO-5-AMINOHEXANOATE CLEAVAGE ENZYME-RELATED"/>
    <property type="match status" value="1"/>
</dbReference>
<evidence type="ECO:0000313" key="6">
    <source>
        <dbReference type="Proteomes" id="UP000422764"/>
    </source>
</evidence>
<dbReference type="GO" id="GO:0043720">
    <property type="term" value="F:3-keto-5-aminohexanoate cleavage activity"/>
    <property type="evidence" value="ECO:0007669"/>
    <property type="project" value="InterPro"/>
</dbReference>
<dbReference type="Pfam" id="PF05853">
    <property type="entry name" value="BKACE"/>
    <property type="match status" value="1"/>
</dbReference>
<dbReference type="EMBL" id="CP046522">
    <property type="protein sequence ID" value="QGU94800.1"/>
    <property type="molecule type" value="Genomic_DNA"/>
</dbReference>
<sequence length="305" mass="33393">MNKPNKRIVTCAITGSIHTPTMSPYLPITPQEIAENAIDAAKAGASVIHIHARNPENGAPSPDLNLFREIIERIREKDEDVIICTTTGGGIGMTVEQRVAVVPEFTPELASLNAGSINWGLFPLIGKIESFKYPWEEQMLNATKNFIFSNTFESIGEMVKIMYENGTKPELEVYDVGHLYNIAFLVNAGILKTPVYLQFVTGILGGIGSTPYDIMNLQATADRLFGKKNYQWSVIGAGKSEFTATTTGLVLGGNVRVGMEDNLYLDKGVLAKSNAELVEKMVRIMNELSLEPATPDEAREILGLK</sequence>
<dbReference type="PANTHER" id="PTHR37418:SF2">
    <property type="entry name" value="3-KETO-5-AMINOHEXANOATE CLEAVAGE ENZYME"/>
    <property type="match status" value="1"/>
</dbReference>
<evidence type="ECO:0000313" key="5">
    <source>
        <dbReference type="EMBL" id="QGU94800.1"/>
    </source>
</evidence>
<evidence type="ECO:0000256" key="4">
    <source>
        <dbReference type="ARBA" id="ARBA00022833"/>
    </source>
</evidence>
<proteinExistence type="predicted"/>
<dbReference type="InterPro" id="IPR013785">
    <property type="entry name" value="Aldolase_TIM"/>
</dbReference>
<evidence type="ECO:0000256" key="3">
    <source>
        <dbReference type="ARBA" id="ARBA00022723"/>
    </source>
</evidence>
<dbReference type="InterPro" id="IPR008567">
    <property type="entry name" value="BKACE"/>
</dbReference>
<dbReference type="Proteomes" id="UP000422764">
    <property type="component" value="Chromosome"/>
</dbReference>